<proteinExistence type="predicted"/>
<dbReference type="EMBL" id="BMAY01000001">
    <property type="protein sequence ID" value="GFZ26259.1"/>
    <property type="molecule type" value="Genomic_DNA"/>
</dbReference>
<keyword evidence="3" id="KW-1185">Reference proteome</keyword>
<dbReference type="Proteomes" id="UP000677218">
    <property type="component" value="Unassembled WGS sequence"/>
</dbReference>
<keyword evidence="1" id="KW-0472">Membrane</keyword>
<organism evidence="2 3">
    <name type="scientific">Lactobacillus corticis</name>
    <dbReference type="NCBI Taxonomy" id="2201249"/>
    <lineage>
        <taxon>Bacteria</taxon>
        <taxon>Bacillati</taxon>
        <taxon>Bacillota</taxon>
        <taxon>Bacilli</taxon>
        <taxon>Lactobacillales</taxon>
        <taxon>Lactobacillaceae</taxon>
        <taxon>Lactobacillus</taxon>
    </lineage>
</organism>
<reference evidence="2" key="1">
    <citation type="submission" date="2020-08" db="EMBL/GenBank/DDBJ databases">
        <title>Taxonomic study for Lactobacillus species isolated from hardwood bark.</title>
        <authorList>
            <person name="Tohno M."/>
            <person name="Tanizawa Y."/>
        </authorList>
    </citation>
    <scope>NUCLEOTIDE SEQUENCE</scope>
    <source>
        <strain evidence="2">B40</strain>
    </source>
</reference>
<evidence type="ECO:0000313" key="2">
    <source>
        <dbReference type="EMBL" id="GFZ26259.1"/>
    </source>
</evidence>
<dbReference type="RefSeq" id="WP_212779968.1">
    <property type="nucleotide sequence ID" value="NZ_BMAY01000001.1"/>
</dbReference>
<feature type="transmembrane region" description="Helical" evidence="1">
    <location>
        <begin position="12"/>
        <end position="31"/>
    </location>
</feature>
<keyword evidence="1" id="KW-0812">Transmembrane</keyword>
<name>A0A916QFW5_9LACO</name>
<comment type="caution">
    <text evidence="2">The sequence shown here is derived from an EMBL/GenBank/DDBJ whole genome shotgun (WGS) entry which is preliminary data.</text>
</comment>
<sequence>MAVKQRKDGPSTTIVIIGILLMVAGVIGWVIEALKPAWTFLFPLSLLLICLGGLTLTIAALVSMIKRDRRQLKAAKEAKKDQTEN</sequence>
<evidence type="ECO:0000256" key="1">
    <source>
        <dbReference type="SAM" id="Phobius"/>
    </source>
</evidence>
<protein>
    <submittedName>
        <fullName evidence="2">Uncharacterized protein</fullName>
    </submittedName>
</protein>
<evidence type="ECO:0000313" key="3">
    <source>
        <dbReference type="Proteomes" id="UP000677218"/>
    </source>
</evidence>
<feature type="transmembrane region" description="Helical" evidence="1">
    <location>
        <begin position="37"/>
        <end position="62"/>
    </location>
</feature>
<keyword evidence="1" id="KW-1133">Transmembrane helix</keyword>
<dbReference type="AlphaFoldDB" id="A0A916QFW5"/>
<gene>
    <name evidence="2" type="ORF">LCB40_01390</name>
</gene>
<accession>A0A916QFW5</accession>